<dbReference type="RefSeq" id="WP_191270971.1">
    <property type="nucleotide sequence ID" value="NZ_BNDS01000004.1"/>
</dbReference>
<dbReference type="PANTHER" id="PTHR12121">
    <property type="entry name" value="CARBON CATABOLITE REPRESSOR PROTEIN 4"/>
    <property type="match status" value="1"/>
</dbReference>
<keyword evidence="2" id="KW-0378">Hydrolase</keyword>
<organism evidence="2 3">
    <name type="scientific">Neobacillus kokaensis</name>
    <dbReference type="NCBI Taxonomy" id="2759023"/>
    <lineage>
        <taxon>Bacteria</taxon>
        <taxon>Bacillati</taxon>
        <taxon>Bacillota</taxon>
        <taxon>Bacilli</taxon>
        <taxon>Bacillales</taxon>
        <taxon>Bacillaceae</taxon>
        <taxon>Neobacillus</taxon>
    </lineage>
</organism>
<feature type="domain" description="Endonuclease/exonuclease/phosphatase" evidence="1">
    <location>
        <begin position="10"/>
        <end position="252"/>
    </location>
</feature>
<dbReference type="Pfam" id="PF03372">
    <property type="entry name" value="Exo_endo_phos"/>
    <property type="match status" value="1"/>
</dbReference>
<gene>
    <name evidence="2" type="ORF">AM1BK_13230</name>
</gene>
<sequence>MPESRTLRVMTYNLKYADDTPPNSWGARKNLMTEVITNESPDLIGTQEGLFRQLNELAAMLPDYGWIGLGREGGSQGEYMAIFYKKDRLEVLAYNHFWLSDTPSEIGSRTWGNICPRMVTWVRFLDKKTNQSFYHFNTHLDNYSLLARVEGAKLIVQKALELDTTIPIVLTGDFNESNHSESYKVIVEEGPFSDTWFMAEERINEKLGTFNDFSDPSGGKDRIDWILVRGSTGVGTSKIVGDCQEGKFPSDHFPIVVELQM</sequence>
<comment type="caution">
    <text evidence="2">The sequence shown here is derived from an EMBL/GenBank/DDBJ whole genome shotgun (WGS) entry which is preliminary data.</text>
</comment>
<dbReference type="Gene3D" id="3.60.10.10">
    <property type="entry name" value="Endonuclease/exonuclease/phosphatase"/>
    <property type="match status" value="1"/>
</dbReference>
<evidence type="ECO:0000313" key="3">
    <source>
        <dbReference type="Proteomes" id="UP000637074"/>
    </source>
</evidence>
<proteinExistence type="predicted"/>
<dbReference type="InterPro" id="IPR036691">
    <property type="entry name" value="Endo/exonu/phosph_ase_sf"/>
</dbReference>
<accession>A0ABQ3N5I0</accession>
<dbReference type="CDD" id="cd09083">
    <property type="entry name" value="EEP-1"/>
    <property type="match status" value="1"/>
</dbReference>
<protein>
    <submittedName>
        <fullName evidence="2">Endonuclease</fullName>
    </submittedName>
</protein>
<dbReference type="EMBL" id="BNDS01000004">
    <property type="protein sequence ID" value="GHH97780.1"/>
    <property type="molecule type" value="Genomic_DNA"/>
</dbReference>
<keyword evidence="2" id="KW-0540">Nuclease</keyword>
<keyword evidence="2" id="KW-0255">Endonuclease</keyword>
<dbReference type="SUPFAM" id="SSF56219">
    <property type="entry name" value="DNase I-like"/>
    <property type="match status" value="1"/>
</dbReference>
<evidence type="ECO:0000259" key="1">
    <source>
        <dbReference type="Pfam" id="PF03372"/>
    </source>
</evidence>
<reference evidence="2 3" key="1">
    <citation type="journal article" date="2022" name="Int. J. Syst. Evol. Microbiol.">
        <title>Neobacillus kokaensis sp. nov., isolated from soil.</title>
        <authorList>
            <person name="Yuki K."/>
            <person name="Matsubara H."/>
            <person name="Yamaguchi S."/>
        </authorList>
    </citation>
    <scope>NUCLEOTIDE SEQUENCE [LARGE SCALE GENOMIC DNA]</scope>
    <source>
        <strain evidence="2 3">LOB 377</strain>
    </source>
</reference>
<dbReference type="InterPro" id="IPR050410">
    <property type="entry name" value="CCR4/nocturin_mRNA_transcr"/>
</dbReference>
<evidence type="ECO:0000313" key="2">
    <source>
        <dbReference type="EMBL" id="GHH97780.1"/>
    </source>
</evidence>
<dbReference type="InterPro" id="IPR005135">
    <property type="entry name" value="Endo/exonuclease/phosphatase"/>
</dbReference>
<keyword evidence="3" id="KW-1185">Reference proteome</keyword>
<dbReference type="Proteomes" id="UP000637074">
    <property type="component" value="Unassembled WGS sequence"/>
</dbReference>
<dbReference type="GO" id="GO:0004519">
    <property type="term" value="F:endonuclease activity"/>
    <property type="evidence" value="ECO:0007669"/>
    <property type="project" value="UniProtKB-KW"/>
</dbReference>
<dbReference type="PANTHER" id="PTHR12121:SF36">
    <property type="entry name" value="ENDONUCLEASE_EXONUCLEASE_PHOSPHATASE DOMAIN-CONTAINING PROTEIN"/>
    <property type="match status" value="1"/>
</dbReference>
<name>A0ABQ3N5I0_9BACI</name>